<dbReference type="OrthoDB" id="424465at2759"/>
<accession>A0A9W8EKA3</accession>
<proteinExistence type="predicted"/>
<gene>
    <name evidence="2" type="ORF">H4R26_002284</name>
</gene>
<dbReference type="PANTHER" id="PTHR12480">
    <property type="entry name" value="ARGININE DEMETHYLASE AND LYSYL-HYDROXYLASE JMJD"/>
    <property type="match status" value="1"/>
</dbReference>
<dbReference type="PANTHER" id="PTHR12480:SF6">
    <property type="entry name" value="2-OXOGLUTARATE AND IRON-DEPENDENT OXYGENASE JMJD4"/>
    <property type="match status" value="1"/>
</dbReference>
<evidence type="ECO:0000313" key="3">
    <source>
        <dbReference type="Proteomes" id="UP001150907"/>
    </source>
</evidence>
<dbReference type="GO" id="GO:0043565">
    <property type="term" value="F:sequence-specific DNA binding"/>
    <property type="evidence" value="ECO:0007669"/>
    <property type="project" value="TreeGrafter"/>
</dbReference>
<dbReference type="SUPFAM" id="SSF51197">
    <property type="entry name" value="Clavaminate synthase-like"/>
    <property type="match status" value="1"/>
</dbReference>
<protein>
    <recommendedName>
        <fullName evidence="1">JmjC domain-containing protein</fullName>
    </recommendedName>
</protein>
<organism evidence="2 3">
    <name type="scientific">Coemansia thaxteri</name>
    <dbReference type="NCBI Taxonomy" id="2663907"/>
    <lineage>
        <taxon>Eukaryota</taxon>
        <taxon>Fungi</taxon>
        <taxon>Fungi incertae sedis</taxon>
        <taxon>Zoopagomycota</taxon>
        <taxon>Kickxellomycotina</taxon>
        <taxon>Kickxellomycetes</taxon>
        <taxon>Kickxellales</taxon>
        <taxon>Kickxellaceae</taxon>
        <taxon>Coemansia</taxon>
    </lineage>
</organism>
<feature type="domain" description="JmjC" evidence="1">
    <location>
        <begin position="109"/>
        <end position="263"/>
    </location>
</feature>
<comment type="caution">
    <text evidence="2">The sequence shown here is derived from an EMBL/GenBank/DDBJ whole genome shotgun (WGS) entry which is preliminary data.</text>
</comment>
<reference evidence="2" key="1">
    <citation type="submission" date="2022-07" db="EMBL/GenBank/DDBJ databases">
        <title>Phylogenomic reconstructions and comparative analyses of Kickxellomycotina fungi.</title>
        <authorList>
            <person name="Reynolds N.K."/>
            <person name="Stajich J.E."/>
            <person name="Barry K."/>
            <person name="Grigoriev I.V."/>
            <person name="Crous P."/>
            <person name="Smith M.E."/>
        </authorList>
    </citation>
    <scope>NUCLEOTIDE SEQUENCE</scope>
    <source>
        <strain evidence="2">IMI 214461</strain>
    </source>
</reference>
<dbReference type="GO" id="GO:0005737">
    <property type="term" value="C:cytoplasm"/>
    <property type="evidence" value="ECO:0007669"/>
    <property type="project" value="TreeGrafter"/>
</dbReference>
<dbReference type="GO" id="GO:0016706">
    <property type="term" value="F:2-oxoglutarate-dependent dioxygenase activity"/>
    <property type="evidence" value="ECO:0007669"/>
    <property type="project" value="TreeGrafter"/>
</dbReference>
<evidence type="ECO:0000259" key="1">
    <source>
        <dbReference type="PROSITE" id="PS51184"/>
    </source>
</evidence>
<dbReference type="Gene3D" id="2.60.120.650">
    <property type="entry name" value="Cupin"/>
    <property type="match status" value="1"/>
</dbReference>
<dbReference type="GO" id="GO:0045905">
    <property type="term" value="P:positive regulation of translational termination"/>
    <property type="evidence" value="ECO:0007669"/>
    <property type="project" value="TreeGrafter"/>
</dbReference>
<dbReference type="Proteomes" id="UP001150907">
    <property type="component" value="Unassembled WGS sequence"/>
</dbReference>
<keyword evidence="3" id="KW-1185">Reference proteome</keyword>
<dbReference type="InterPro" id="IPR050910">
    <property type="entry name" value="JMJD6_ArgDemeth/LysHydrox"/>
</dbReference>
<dbReference type="PROSITE" id="PS51184">
    <property type="entry name" value="JMJC"/>
    <property type="match status" value="1"/>
</dbReference>
<dbReference type="Pfam" id="PF13621">
    <property type="entry name" value="Cupin_8"/>
    <property type="match status" value="1"/>
</dbReference>
<dbReference type="InterPro" id="IPR041667">
    <property type="entry name" value="Cupin_8"/>
</dbReference>
<dbReference type="EMBL" id="JANBQF010000131">
    <property type="protein sequence ID" value="KAJ2004846.1"/>
    <property type="molecule type" value="Genomic_DNA"/>
</dbReference>
<dbReference type="GO" id="GO:0005634">
    <property type="term" value="C:nucleus"/>
    <property type="evidence" value="ECO:0007669"/>
    <property type="project" value="TreeGrafter"/>
</dbReference>
<name>A0A9W8EKA3_9FUNG</name>
<evidence type="ECO:0000313" key="2">
    <source>
        <dbReference type="EMBL" id="KAJ2004846.1"/>
    </source>
</evidence>
<dbReference type="SMART" id="SM00558">
    <property type="entry name" value="JmjC"/>
    <property type="match status" value="1"/>
</dbReference>
<dbReference type="AlphaFoldDB" id="A0A9W8EKA3"/>
<sequence length="384" mass="44077">MDAMAHVERREEIGIDEFVRRFLEPNVPLILAPSHTSHWPARQDWVTSEGLPDFGRLAALYGAEQVPVADCDTVYFSDQQRTTMAMSEFISQWQAQTQRLYCKDWHFTRSPSSYQAYAPVPHLSNDWLNIYYEDLGTDDFRFCYMGGHGTWTPFHEDVFRSYSWSANICGEKRWILVPPGQTHLFTDRLGNWVHNILDYDQRAFPRLGELKKFEVVQKPGEALFVPSGWWHQVLNVGHTISINHNWSNEFNLQRMYERLAQDLGNVKHALRDVTDMDGFDDHAQLVLRADSGIDYRGFFAFVRHMATRYMKLCAGSPPPAGNWTVDHVDSYFTSPASVRRALEKIDSVLTLLASDPDTPKISGGLATEISCLRSEIKEALLVTH</sequence>
<dbReference type="InterPro" id="IPR003347">
    <property type="entry name" value="JmjC_dom"/>
</dbReference>